<dbReference type="InterPro" id="IPR000873">
    <property type="entry name" value="AMP-dep_synth/lig_dom"/>
</dbReference>
<dbReference type="PANTHER" id="PTHR43767">
    <property type="entry name" value="LONG-CHAIN-FATTY-ACID--COA LIGASE"/>
    <property type="match status" value="1"/>
</dbReference>
<proteinExistence type="predicted"/>
<dbReference type="InterPro" id="IPR045851">
    <property type="entry name" value="AMP-bd_C_sf"/>
</dbReference>
<dbReference type="PROSITE" id="PS00455">
    <property type="entry name" value="AMP_BINDING"/>
    <property type="match status" value="1"/>
</dbReference>
<dbReference type="EMBL" id="BOOO01000038">
    <property type="protein sequence ID" value="GII33073.1"/>
    <property type="molecule type" value="Genomic_DNA"/>
</dbReference>
<dbReference type="InterPro" id="IPR025110">
    <property type="entry name" value="AMP-bd_C"/>
</dbReference>
<evidence type="ECO:0000259" key="2">
    <source>
        <dbReference type="Pfam" id="PF13193"/>
    </source>
</evidence>
<feature type="domain" description="AMP-binding enzyme C-terminal" evidence="2">
    <location>
        <begin position="438"/>
        <end position="513"/>
    </location>
</feature>
<dbReference type="NCBIfam" id="NF005863">
    <property type="entry name" value="PRK07798.1"/>
    <property type="match status" value="1"/>
</dbReference>
<dbReference type="GO" id="GO:0016877">
    <property type="term" value="F:ligase activity, forming carbon-sulfur bonds"/>
    <property type="evidence" value="ECO:0007669"/>
    <property type="project" value="UniProtKB-ARBA"/>
</dbReference>
<name>A0A8J3TV65_9ACTN</name>
<dbReference type="Gene3D" id="3.40.50.12780">
    <property type="entry name" value="N-terminal domain of ligase-like"/>
    <property type="match status" value="1"/>
</dbReference>
<dbReference type="PANTHER" id="PTHR43767:SF10">
    <property type="entry name" value="SURFACTIN SYNTHASE SUBUNIT 1"/>
    <property type="match status" value="1"/>
</dbReference>
<accession>A0A8J3TV65</accession>
<reference evidence="3 4" key="1">
    <citation type="submission" date="2021-01" db="EMBL/GenBank/DDBJ databases">
        <title>Whole genome shotgun sequence of Planotetraspora mira NBRC 15435.</title>
        <authorList>
            <person name="Komaki H."/>
            <person name="Tamura T."/>
        </authorList>
    </citation>
    <scope>NUCLEOTIDE SEQUENCE [LARGE SCALE GENOMIC DNA]</scope>
    <source>
        <strain evidence="3 4">NBRC 15435</strain>
    </source>
</reference>
<evidence type="ECO:0000313" key="3">
    <source>
        <dbReference type="EMBL" id="GII33073.1"/>
    </source>
</evidence>
<dbReference type="RefSeq" id="WP_203956926.1">
    <property type="nucleotide sequence ID" value="NZ_BOOO01000038.1"/>
</dbReference>
<dbReference type="Proteomes" id="UP000650628">
    <property type="component" value="Unassembled WGS sequence"/>
</dbReference>
<sequence length="534" mass="57301">MEFNHADLFEGFADAIGDRVAVVCGDTRMTYAELDAQANRLAHHLAAKGVRRGQHVGIQLYNGLEYITALLAALKIRAVPVNVNYRYVEAELVYLYRDSDIVALLFDVEFDGRVAAAAPEAPALRHLIAVGGDSAISEAVPYGEALAGQPATRGFEPRTGEDVYIIYTGGTTGMPKGVMWRVEDLFMAFGGGNPYGAPLETPESVIEQARNANPIVMMAAPPLMHGAAQMGTFLCWCMGSTMVYVRKFDPVAVLRAIEREKVVSINITGDAMARPLAEEIATGAYDLSSLAAVSSTGAILSGTVRARLQELLPQSMIMDSFGSTESGYTASGVAGSTPEAGLKYQPKADAGIAVLDEKLRPVEPGSGVMGMVARSGRIAFGYYNDPDKTERTFVTDGEGIKWLLSGDMAMVEEDGTIQIFGRGSQCINTGGEKVFPEEVEAVLKGHPSVFDAVVTGIPDDRWGSRVAAVVQPYEGTAPAWEELDTHCRERLSGYKVPRTYAFVEEVLRSPAGKADYRWAKQIAQSAATPPPTPA</sequence>
<keyword evidence="4" id="KW-1185">Reference proteome</keyword>
<gene>
    <name evidence="3" type="ORF">Pmi06nite_65150</name>
</gene>
<evidence type="ECO:0000259" key="1">
    <source>
        <dbReference type="Pfam" id="PF00501"/>
    </source>
</evidence>
<dbReference type="Gene3D" id="3.30.300.30">
    <property type="match status" value="1"/>
</dbReference>
<evidence type="ECO:0000313" key="4">
    <source>
        <dbReference type="Proteomes" id="UP000650628"/>
    </source>
</evidence>
<dbReference type="InterPro" id="IPR042099">
    <property type="entry name" value="ANL_N_sf"/>
</dbReference>
<dbReference type="InterPro" id="IPR050237">
    <property type="entry name" value="ATP-dep_AMP-bd_enzyme"/>
</dbReference>
<dbReference type="Pfam" id="PF13193">
    <property type="entry name" value="AMP-binding_C"/>
    <property type="match status" value="1"/>
</dbReference>
<feature type="domain" description="AMP-dependent synthetase/ligase" evidence="1">
    <location>
        <begin position="13"/>
        <end position="382"/>
    </location>
</feature>
<dbReference type="SUPFAM" id="SSF56801">
    <property type="entry name" value="Acetyl-CoA synthetase-like"/>
    <property type="match status" value="1"/>
</dbReference>
<protein>
    <submittedName>
        <fullName evidence="3">Acyl-CoA synthetase</fullName>
    </submittedName>
</protein>
<dbReference type="AlphaFoldDB" id="A0A8J3TV65"/>
<organism evidence="3 4">
    <name type="scientific">Planotetraspora mira</name>
    <dbReference type="NCBI Taxonomy" id="58121"/>
    <lineage>
        <taxon>Bacteria</taxon>
        <taxon>Bacillati</taxon>
        <taxon>Actinomycetota</taxon>
        <taxon>Actinomycetes</taxon>
        <taxon>Streptosporangiales</taxon>
        <taxon>Streptosporangiaceae</taxon>
        <taxon>Planotetraspora</taxon>
    </lineage>
</organism>
<comment type="caution">
    <text evidence="3">The sequence shown here is derived from an EMBL/GenBank/DDBJ whole genome shotgun (WGS) entry which is preliminary data.</text>
</comment>
<dbReference type="Pfam" id="PF00501">
    <property type="entry name" value="AMP-binding"/>
    <property type="match status" value="1"/>
</dbReference>
<dbReference type="InterPro" id="IPR020845">
    <property type="entry name" value="AMP-binding_CS"/>
</dbReference>